<dbReference type="GO" id="GO:0008479">
    <property type="term" value="F:tRNA-guanosine(34) queuine transglycosylase activity"/>
    <property type="evidence" value="ECO:0007669"/>
    <property type="project" value="InterPro"/>
</dbReference>
<protein>
    <submittedName>
        <fullName evidence="6">Queuine tRNA-ribosyltransferase subunit QTRTD1</fullName>
    </submittedName>
</protein>
<dbReference type="AlphaFoldDB" id="A0A146M3W4"/>
<evidence type="ECO:0000256" key="2">
    <source>
        <dbReference type="ARBA" id="ARBA00022694"/>
    </source>
</evidence>
<keyword evidence="4" id="KW-0862">Zinc</keyword>
<evidence type="ECO:0000256" key="4">
    <source>
        <dbReference type="ARBA" id="ARBA00022833"/>
    </source>
</evidence>
<dbReference type="InterPro" id="IPR028592">
    <property type="entry name" value="QTRTD1"/>
</dbReference>
<evidence type="ECO:0000256" key="1">
    <source>
        <dbReference type="ARBA" id="ARBA00022490"/>
    </source>
</evidence>
<dbReference type="Pfam" id="PF01702">
    <property type="entry name" value="TGT"/>
    <property type="match status" value="1"/>
</dbReference>
<feature type="non-terminal residue" evidence="6">
    <location>
        <position position="1"/>
    </location>
</feature>
<dbReference type="PANTHER" id="PTHR46064:SF1">
    <property type="entry name" value="QUEUINE TRNA-RIBOSYLTRANSFERASE ACCESSORY SUBUNIT 2"/>
    <property type="match status" value="1"/>
</dbReference>
<dbReference type="GO" id="GO:0006400">
    <property type="term" value="P:tRNA modification"/>
    <property type="evidence" value="ECO:0007669"/>
    <property type="project" value="InterPro"/>
</dbReference>
<dbReference type="PANTHER" id="PTHR46064">
    <property type="entry name" value="QUEUINE TRNA-RIBOSYLTRANSFERASE ACCESSORY SUBUNIT 2"/>
    <property type="match status" value="1"/>
</dbReference>
<dbReference type="HAMAP" id="MF_03043">
    <property type="entry name" value="QTRT2"/>
    <property type="match status" value="1"/>
</dbReference>
<keyword evidence="6" id="KW-0808">Transferase</keyword>
<dbReference type="NCBIfam" id="TIGR00449">
    <property type="entry name" value="tgt_general"/>
    <property type="match status" value="1"/>
</dbReference>
<dbReference type="InterPro" id="IPR036511">
    <property type="entry name" value="TGT-like_sf"/>
</dbReference>
<proteinExistence type="inferred from homology"/>
<sequence>QLFKVMLRLTHNILFRLYSSINRRTFFCFLLLCYSIIDVQQLFLSCIDIVAPLTLKFLIAVKTKIDSCDKMKFSVKTIGPSKLRSGTLTGFKRLPEMVLETPLLLLYTKGGSVPHITHEVLQLITTDNQAVQQTLPSTVLNHDAVREFKKGLPKFVGLQECMTYLSIQDPAHKTPEGFNRKKEVSVWTHAGRVSLDADRYMDVVEAFQPDMFEALSNGDTNADTTKKKIGKVVDSTRDLYEDCLQRHSRSSILKDSSFLAVLEGGYDLEARKKVGLSYSDAPVDGFVINGLHNNGADVEKIDFQQIRALIEATIEPLPENKLRVLHGGWTPRNVLKLVEMGIDVFDASYPYLATERMCALTFNFEAVEWDTEVKDDAESLDEISLKDANYREDFTPFLVGCRCLACTKHTKAYVHHLINNKELLSYTLLQIVVSIVYHEKSVR</sequence>
<accession>A0A146M3W4</accession>
<gene>
    <name evidence="6" type="primary">ISCW021855_1</name>
    <name evidence="6" type="ORF">g.70543</name>
</gene>
<keyword evidence="3" id="KW-0479">Metal-binding</keyword>
<keyword evidence="2" id="KW-0819">tRNA processing</keyword>
<feature type="domain" description="tRNA-guanine(15) transglycosylase-like" evidence="5">
    <location>
        <begin position="86"/>
        <end position="431"/>
    </location>
</feature>
<name>A0A146M3W4_LYGHE</name>
<dbReference type="InterPro" id="IPR002616">
    <property type="entry name" value="tRNA_ribo_trans-like"/>
</dbReference>
<dbReference type="Gene3D" id="3.20.20.105">
    <property type="entry name" value="Queuine tRNA-ribosyltransferase-like"/>
    <property type="match status" value="1"/>
</dbReference>
<dbReference type="SUPFAM" id="SSF51713">
    <property type="entry name" value="tRNA-guanine transglycosylase"/>
    <property type="match status" value="1"/>
</dbReference>
<keyword evidence="1" id="KW-0963">Cytoplasm</keyword>
<evidence type="ECO:0000259" key="5">
    <source>
        <dbReference type="Pfam" id="PF01702"/>
    </source>
</evidence>
<evidence type="ECO:0000256" key="3">
    <source>
        <dbReference type="ARBA" id="ARBA00022723"/>
    </source>
</evidence>
<dbReference type="InterPro" id="IPR050852">
    <property type="entry name" value="Queuine_tRNA-ribosyltrfase"/>
</dbReference>
<dbReference type="GO" id="GO:0046872">
    <property type="term" value="F:metal ion binding"/>
    <property type="evidence" value="ECO:0007669"/>
    <property type="project" value="UniProtKB-KW"/>
</dbReference>
<dbReference type="EMBL" id="GDHC01004500">
    <property type="protein sequence ID" value="JAQ14129.1"/>
    <property type="molecule type" value="Transcribed_RNA"/>
</dbReference>
<organism evidence="6">
    <name type="scientific">Lygus hesperus</name>
    <name type="common">Western plant bug</name>
    <dbReference type="NCBI Taxonomy" id="30085"/>
    <lineage>
        <taxon>Eukaryota</taxon>
        <taxon>Metazoa</taxon>
        <taxon>Ecdysozoa</taxon>
        <taxon>Arthropoda</taxon>
        <taxon>Hexapoda</taxon>
        <taxon>Insecta</taxon>
        <taxon>Pterygota</taxon>
        <taxon>Neoptera</taxon>
        <taxon>Paraneoptera</taxon>
        <taxon>Hemiptera</taxon>
        <taxon>Heteroptera</taxon>
        <taxon>Panheteroptera</taxon>
        <taxon>Cimicomorpha</taxon>
        <taxon>Miridae</taxon>
        <taxon>Mirini</taxon>
        <taxon>Lygus</taxon>
    </lineage>
</organism>
<reference evidence="6" key="1">
    <citation type="journal article" date="2016" name="Gigascience">
        <title>De novo construction of an expanded transcriptome assembly for the western tarnished plant bug, Lygus hesperus.</title>
        <authorList>
            <person name="Tassone E.E."/>
            <person name="Geib S.M."/>
            <person name="Hall B."/>
            <person name="Fabrick J.A."/>
            <person name="Brent C.S."/>
            <person name="Hull J.J."/>
        </authorList>
    </citation>
    <scope>NUCLEOTIDE SEQUENCE</scope>
</reference>
<evidence type="ECO:0000313" key="6">
    <source>
        <dbReference type="EMBL" id="JAQ14129.1"/>
    </source>
</evidence>